<dbReference type="PANTHER" id="PTHR47893:SF1">
    <property type="entry name" value="REGULATORY PROTEIN PCHR"/>
    <property type="match status" value="1"/>
</dbReference>
<dbReference type="Gene3D" id="1.10.10.60">
    <property type="entry name" value="Homeodomain-like"/>
    <property type="match status" value="2"/>
</dbReference>
<dbReference type="Pfam" id="PF12833">
    <property type="entry name" value="HTH_18"/>
    <property type="match status" value="1"/>
</dbReference>
<sequence length="352" mass="40145">MEVQDVNDNVPKLASLFKIGFKKNLAEFTVLIPNTLGKGKVMGINFSNGIGLYTYKCYFEEDVEIVLKNSTLNPIRMVHCLKGEITNSGEEISEPVRIAKHQHFFIAPKSGASHSIFFPKRKHIELCYLEIDRAKFKQSLPFELQEVEPIFYSLFGDVFALQGKYHSGMFSLKVSDIIKEVYDCKETGFPRMNFMEAKALEILSFMLSRYRKEIGGMAVINITGREFKAVEAITEHINQNLANLETIPELAGMIGINVNKLQSIFQSVFGKTVNEYIRDARLSKALTLLTKRDIPIGVIVQEVGLNSRSYFSKIFKEKYGVLPREILQHESGFIPEHIREEKSENGNNWKNE</sequence>
<evidence type="ECO:0000256" key="2">
    <source>
        <dbReference type="ARBA" id="ARBA00023163"/>
    </source>
</evidence>
<dbReference type="PROSITE" id="PS01124">
    <property type="entry name" value="HTH_ARAC_FAMILY_2"/>
    <property type="match status" value="1"/>
</dbReference>
<dbReference type="STRING" id="390640.SAMN04488034_10725"/>
<keyword evidence="5" id="KW-1185">Reference proteome</keyword>
<name>A0A1H5NYM3_9FLAO</name>
<proteinExistence type="predicted"/>
<protein>
    <submittedName>
        <fullName evidence="4">Transcriptional regulator, AraC family</fullName>
    </submittedName>
</protein>
<dbReference type="InterPro" id="IPR053142">
    <property type="entry name" value="PchR_regulatory_protein"/>
</dbReference>
<evidence type="ECO:0000256" key="1">
    <source>
        <dbReference type="ARBA" id="ARBA00023015"/>
    </source>
</evidence>
<organism evidence="4 5">
    <name type="scientific">Salinimicrobium catena</name>
    <dbReference type="NCBI Taxonomy" id="390640"/>
    <lineage>
        <taxon>Bacteria</taxon>
        <taxon>Pseudomonadati</taxon>
        <taxon>Bacteroidota</taxon>
        <taxon>Flavobacteriia</taxon>
        <taxon>Flavobacteriales</taxon>
        <taxon>Flavobacteriaceae</taxon>
        <taxon>Salinimicrobium</taxon>
    </lineage>
</organism>
<dbReference type="GO" id="GO:0003700">
    <property type="term" value="F:DNA-binding transcription factor activity"/>
    <property type="evidence" value="ECO:0007669"/>
    <property type="project" value="InterPro"/>
</dbReference>
<feature type="domain" description="HTH araC/xylS-type" evidence="3">
    <location>
        <begin position="231"/>
        <end position="329"/>
    </location>
</feature>
<dbReference type="PANTHER" id="PTHR47893">
    <property type="entry name" value="REGULATORY PROTEIN PCHR"/>
    <property type="match status" value="1"/>
</dbReference>
<evidence type="ECO:0000259" key="3">
    <source>
        <dbReference type="PROSITE" id="PS01124"/>
    </source>
</evidence>
<dbReference type="InterPro" id="IPR009057">
    <property type="entry name" value="Homeodomain-like_sf"/>
</dbReference>
<gene>
    <name evidence="4" type="ORF">SAMN04488034_10725</name>
</gene>
<reference evidence="4 5" key="1">
    <citation type="submission" date="2016-10" db="EMBL/GenBank/DDBJ databases">
        <authorList>
            <person name="de Groot N.N."/>
        </authorList>
    </citation>
    <scope>NUCLEOTIDE SEQUENCE [LARGE SCALE GENOMIC DNA]</scope>
    <source>
        <strain evidence="4 5">DSM 23553</strain>
    </source>
</reference>
<dbReference type="InterPro" id="IPR018060">
    <property type="entry name" value="HTH_AraC"/>
</dbReference>
<dbReference type="SUPFAM" id="SSF46689">
    <property type="entry name" value="Homeodomain-like"/>
    <property type="match status" value="1"/>
</dbReference>
<dbReference type="Proteomes" id="UP000199448">
    <property type="component" value="Unassembled WGS sequence"/>
</dbReference>
<accession>A0A1H5NYM3</accession>
<dbReference type="EMBL" id="FNUG01000007">
    <property type="protein sequence ID" value="SEF06759.1"/>
    <property type="molecule type" value="Genomic_DNA"/>
</dbReference>
<dbReference type="AlphaFoldDB" id="A0A1H5NYM3"/>
<evidence type="ECO:0000313" key="4">
    <source>
        <dbReference type="EMBL" id="SEF06759.1"/>
    </source>
</evidence>
<keyword evidence="1" id="KW-0805">Transcription regulation</keyword>
<dbReference type="SMART" id="SM00342">
    <property type="entry name" value="HTH_ARAC"/>
    <property type="match status" value="1"/>
</dbReference>
<dbReference type="GO" id="GO:0043565">
    <property type="term" value="F:sequence-specific DNA binding"/>
    <property type="evidence" value="ECO:0007669"/>
    <property type="project" value="InterPro"/>
</dbReference>
<keyword evidence="2" id="KW-0804">Transcription</keyword>
<evidence type="ECO:0000313" key="5">
    <source>
        <dbReference type="Proteomes" id="UP000199448"/>
    </source>
</evidence>